<evidence type="ECO:0000313" key="5">
    <source>
        <dbReference type="Proteomes" id="UP000199025"/>
    </source>
</evidence>
<dbReference type="PROSITE" id="PS51257">
    <property type="entry name" value="PROKAR_LIPOPROTEIN"/>
    <property type="match status" value="1"/>
</dbReference>
<dbReference type="GO" id="GO:0016020">
    <property type="term" value="C:membrane"/>
    <property type="evidence" value="ECO:0007669"/>
    <property type="project" value="TreeGrafter"/>
</dbReference>
<evidence type="ECO:0000259" key="3">
    <source>
        <dbReference type="Pfam" id="PF00561"/>
    </source>
</evidence>
<feature type="chain" id="PRO_5038414359" evidence="2">
    <location>
        <begin position="25"/>
        <end position="307"/>
    </location>
</feature>
<dbReference type="AlphaFoldDB" id="A0A1I3RAQ1"/>
<feature type="domain" description="AB hydrolase-1" evidence="3">
    <location>
        <begin position="81"/>
        <end position="272"/>
    </location>
</feature>
<dbReference type="Gene3D" id="3.40.50.1820">
    <property type="entry name" value="alpha/beta hydrolase"/>
    <property type="match status" value="1"/>
</dbReference>
<dbReference type="Proteomes" id="UP000199025">
    <property type="component" value="Unassembled WGS sequence"/>
</dbReference>
<dbReference type="PANTHER" id="PTHR43798">
    <property type="entry name" value="MONOACYLGLYCEROL LIPASE"/>
    <property type="match status" value="1"/>
</dbReference>
<evidence type="ECO:0000256" key="2">
    <source>
        <dbReference type="SAM" id="SignalP"/>
    </source>
</evidence>
<dbReference type="STRING" id="115433.SAMN05421835_105204"/>
<dbReference type="InterPro" id="IPR029058">
    <property type="entry name" value="AB_hydrolase_fold"/>
</dbReference>
<proteinExistence type="predicted"/>
<feature type="signal peptide" evidence="2">
    <location>
        <begin position="1"/>
        <end position="24"/>
    </location>
</feature>
<dbReference type="PANTHER" id="PTHR43798:SF33">
    <property type="entry name" value="HYDROLASE, PUTATIVE (AFU_ORTHOLOGUE AFUA_2G14860)-RELATED"/>
    <property type="match status" value="1"/>
</dbReference>
<dbReference type="Pfam" id="PF00561">
    <property type="entry name" value="Abhydrolase_1"/>
    <property type="match status" value="1"/>
</dbReference>
<dbReference type="EMBL" id="FORP01000005">
    <property type="protein sequence ID" value="SFJ42872.1"/>
    <property type="molecule type" value="Genomic_DNA"/>
</dbReference>
<name>A0A1I3RAQ1_9PSEU</name>
<feature type="region of interest" description="Disordered" evidence="1">
    <location>
        <begin position="27"/>
        <end position="58"/>
    </location>
</feature>
<protein>
    <submittedName>
        <fullName evidence="4">Pimeloyl-ACP methyl ester carboxylesterase</fullName>
    </submittedName>
</protein>
<dbReference type="PRINTS" id="PR00111">
    <property type="entry name" value="ABHYDROLASE"/>
</dbReference>
<keyword evidence="5" id="KW-1185">Reference proteome</keyword>
<dbReference type="SUPFAM" id="SSF53474">
    <property type="entry name" value="alpha/beta-Hydrolases"/>
    <property type="match status" value="1"/>
</dbReference>
<accession>A0A1I3RAQ1</accession>
<dbReference type="InterPro" id="IPR050266">
    <property type="entry name" value="AB_hydrolase_sf"/>
</dbReference>
<dbReference type="InterPro" id="IPR000073">
    <property type="entry name" value="AB_hydrolase_1"/>
</dbReference>
<organism evidence="4 5">
    <name type="scientific">Amycolatopsis sacchari</name>
    <dbReference type="NCBI Taxonomy" id="115433"/>
    <lineage>
        <taxon>Bacteria</taxon>
        <taxon>Bacillati</taxon>
        <taxon>Actinomycetota</taxon>
        <taxon>Actinomycetes</taxon>
        <taxon>Pseudonocardiales</taxon>
        <taxon>Pseudonocardiaceae</taxon>
        <taxon>Amycolatopsis</taxon>
    </lineage>
</organism>
<dbReference type="OrthoDB" id="7185741at2"/>
<sequence>MFRTTKVTSLIALGVAVAGLSLTACDEEGSEDQPAPAAPPATTAAAAGDSAPGGIDGTTKITVDGKSVNVSCSGASAQGKPVVVLLAGLGDGLDKLTDFQRRLSGTHRVCSYDRLGEGASDQPDGPQTFDTTGKILTGVLDRVAGKSPVVLAGHSLGGLIAARYAPDHQDRVKGVVLMDATPSTMSADVTRIIPESAPSPASDIRAQFVAVVRGETPEQLATPDGEVRSAGNVPVEVIRHGQPYLEQGVPGYGQALEQAWTEGQRKWLALSSHSTLTVADNSGHYIYVDQPDVAVQAIDRVTAQVAR</sequence>
<gene>
    <name evidence="4" type="ORF">SAMN05421835_105204</name>
</gene>
<keyword evidence="2" id="KW-0732">Signal</keyword>
<evidence type="ECO:0000256" key="1">
    <source>
        <dbReference type="SAM" id="MobiDB-lite"/>
    </source>
</evidence>
<reference evidence="4 5" key="1">
    <citation type="submission" date="2016-10" db="EMBL/GenBank/DDBJ databases">
        <authorList>
            <person name="de Groot N.N."/>
        </authorList>
    </citation>
    <scope>NUCLEOTIDE SEQUENCE [LARGE SCALE GENOMIC DNA]</scope>
    <source>
        <strain evidence="4 5">DSM 44468</strain>
    </source>
</reference>
<evidence type="ECO:0000313" key="4">
    <source>
        <dbReference type="EMBL" id="SFJ42872.1"/>
    </source>
</evidence>
<dbReference type="RefSeq" id="WP_091505962.1">
    <property type="nucleotide sequence ID" value="NZ_FORP01000005.1"/>
</dbReference>
<dbReference type="GO" id="GO:0003824">
    <property type="term" value="F:catalytic activity"/>
    <property type="evidence" value="ECO:0007669"/>
    <property type="project" value="UniProtKB-ARBA"/>
</dbReference>